<dbReference type="EMBL" id="KC977571">
    <property type="protein sequence ID" value="AGO85090.2"/>
    <property type="molecule type" value="Genomic_DNA"/>
</dbReference>
<dbReference type="SUPFAM" id="SSF81383">
    <property type="entry name" value="F-box domain"/>
    <property type="match status" value="1"/>
</dbReference>
<dbReference type="PROSITE" id="PS50181">
    <property type="entry name" value="FBOX"/>
    <property type="match status" value="1"/>
</dbReference>
<proteinExistence type="predicted"/>
<keyword evidence="3" id="KW-1185">Reference proteome</keyword>
<protein>
    <submittedName>
        <fullName evidence="2">F-box domain containing protein</fullName>
    </submittedName>
</protein>
<dbReference type="RefSeq" id="YP_008438164.2">
    <property type="nucleotide sequence ID" value="NC_022098.1"/>
</dbReference>
<organism evidence="2 3">
    <name type="scientific">Pandoravirus salinus</name>
    <dbReference type="NCBI Taxonomy" id="1349410"/>
    <lineage>
        <taxon>Viruses</taxon>
        <taxon>Pandoravirus</taxon>
    </lineage>
</organism>
<evidence type="ECO:0000313" key="2">
    <source>
        <dbReference type="EMBL" id="AGO85090.2"/>
    </source>
</evidence>
<dbReference type="Gene3D" id="1.20.1280.50">
    <property type="match status" value="1"/>
</dbReference>
<gene>
    <name evidence="2" type="ORF">psal_cds_945</name>
</gene>
<name>S4W447_9VIRU</name>
<feature type="domain" description="F-box" evidence="1">
    <location>
        <begin position="1"/>
        <end position="38"/>
    </location>
</feature>
<dbReference type="InterPro" id="IPR001810">
    <property type="entry name" value="F-box_dom"/>
</dbReference>
<reference evidence="2 3" key="1">
    <citation type="journal article" date="2013" name="Science">
        <title>Pandoraviruses: amoeba viruses with genomes up to 2.5 Mb reaching that of parasitic eukaryotes.</title>
        <authorList>
            <person name="Philippe N."/>
            <person name="Legendre M."/>
            <person name="Doutre G."/>
            <person name="Coute Y."/>
            <person name="Poirot O."/>
            <person name="Lescot M."/>
            <person name="Arslan D."/>
            <person name="Seltzer V."/>
            <person name="Bertaux L."/>
            <person name="Bruley C."/>
            <person name="Garin J."/>
            <person name="Claverie J.M."/>
            <person name="Abergel C."/>
        </authorList>
    </citation>
    <scope>NUCLEOTIDE SEQUENCE [LARGE SCALE GENOMIC DNA]</scope>
</reference>
<evidence type="ECO:0000259" key="1">
    <source>
        <dbReference type="PROSITE" id="PS50181"/>
    </source>
</evidence>
<dbReference type="CDD" id="cd09917">
    <property type="entry name" value="F-box_SF"/>
    <property type="match status" value="1"/>
</dbReference>
<sequence length="323" mass="34513">MNDLPSEILLLFFSLVGIETLPALGRVCRRWRSLVRREWGPGATMAHESIAHHAAAHTTAEPLWRLCNTRGLCVPWTDRTAALALLTGHADAVERLCRNRGPPTCAGSENCIAVAVGILVGGVDLAFRLVRVGCPYGDAIGACAAAILAPDEVVAVLDAVGSKADARAAFVVAAAAARTDVLDALYESKWKGLLDRDACLCAAAALGGAQHWVRTHSVSPARGGVKPFRGRVKSDIRSLAEWLSRRRALLRVAPQTLLATALFRVRLALSSDPVPFCGAHLAQAILRGRPLESTGCPFPSADEKERKSALCLAYQALQRRDGH</sequence>
<dbReference type="GeneID" id="16607686"/>
<dbReference type="InterPro" id="IPR036047">
    <property type="entry name" value="F-box-like_dom_sf"/>
</dbReference>
<dbReference type="Pfam" id="PF12937">
    <property type="entry name" value="F-box-like"/>
    <property type="match status" value="1"/>
</dbReference>
<dbReference type="Proteomes" id="UP000204584">
    <property type="component" value="Segment"/>
</dbReference>
<evidence type="ECO:0000313" key="3">
    <source>
        <dbReference type="Proteomes" id="UP000204584"/>
    </source>
</evidence>
<accession>S4W447</accession>
<dbReference type="KEGG" id="vg:16607686"/>